<comment type="caution">
    <text evidence="1">The sequence shown here is derived from an EMBL/GenBank/DDBJ whole genome shotgun (WGS) entry which is preliminary data.</text>
</comment>
<evidence type="ECO:0000313" key="1">
    <source>
        <dbReference type="EMBL" id="PAV05320.1"/>
    </source>
</evidence>
<accession>A0A2A2H7S9</accession>
<proteinExistence type="predicted"/>
<dbReference type="Proteomes" id="UP000217784">
    <property type="component" value="Unassembled WGS sequence"/>
</dbReference>
<gene>
    <name evidence="1" type="ORF">ASJ80_09930</name>
</gene>
<reference evidence="1 2" key="1">
    <citation type="journal article" date="2017" name="BMC Genomics">
        <title>Genomic analysis of methanogenic archaea reveals a shift towards energy conservation.</title>
        <authorList>
            <person name="Gilmore S.P."/>
            <person name="Henske J.K."/>
            <person name="Sexton J.A."/>
            <person name="Solomon K.V."/>
            <person name="Seppala S."/>
            <person name="Yoo J.I."/>
            <person name="Huyett L.M."/>
            <person name="Pressman A."/>
            <person name="Cogan J.Z."/>
            <person name="Kivenson V."/>
            <person name="Peng X."/>
            <person name="Tan Y."/>
            <person name="Valentine D.L."/>
            <person name="O'Malley M.A."/>
        </authorList>
    </citation>
    <scope>NUCLEOTIDE SEQUENCE [LARGE SCALE GENOMIC DNA]</scope>
    <source>
        <strain evidence="1 2">M.o.H.</strain>
    </source>
</reference>
<organism evidence="1 2">
    <name type="scientific">Methanobacterium bryantii</name>
    <dbReference type="NCBI Taxonomy" id="2161"/>
    <lineage>
        <taxon>Archaea</taxon>
        <taxon>Methanobacteriati</taxon>
        <taxon>Methanobacteriota</taxon>
        <taxon>Methanomada group</taxon>
        <taxon>Methanobacteria</taxon>
        <taxon>Methanobacteriales</taxon>
        <taxon>Methanobacteriaceae</taxon>
        <taxon>Methanobacterium</taxon>
    </lineage>
</organism>
<keyword evidence="2" id="KW-1185">Reference proteome</keyword>
<dbReference type="AlphaFoldDB" id="A0A2A2H7S9"/>
<name>A0A2A2H7S9_METBR</name>
<dbReference type="EMBL" id="LMVM01000008">
    <property type="protein sequence ID" value="PAV05320.1"/>
    <property type="molecule type" value="Genomic_DNA"/>
</dbReference>
<protein>
    <recommendedName>
        <fullName evidence="3">Transposase</fullName>
    </recommendedName>
</protein>
<sequence length="76" mass="8974">MFYIIANLDKKSIKRLSEELGHKWESVYRLSKDFKECLVKKTRDPVLSGEIEIDEMYHSSGQKGVKKKKQEQEDLN</sequence>
<evidence type="ECO:0000313" key="2">
    <source>
        <dbReference type="Proteomes" id="UP000217784"/>
    </source>
</evidence>
<dbReference type="RefSeq" id="WP_069583295.1">
    <property type="nucleotide sequence ID" value="NZ_LMVM01000008.1"/>
</dbReference>
<evidence type="ECO:0008006" key="3">
    <source>
        <dbReference type="Google" id="ProtNLM"/>
    </source>
</evidence>
<dbReference type="OrthoDB" id="86086at2157"/>